<reference evidence="7 8" key="1">
    <citation type="submission" date="2016-11" db="EMBL/GenBank/DDBJ databases">
        <authorList>
            <person name="Jaros S."/>
            <person name="Januszkiewicz K."/>
            <person name="Wedrychowicz H."/>
        </authorList>
    </citation>
    <scope>NUCLEOTIDE SEQUENCE [LARGE SCALE GENOMIC DNA]</scope>
    <source>
        <strain evidence="7 8">DSM 6191</strain>
    </source>
</reference>
<evidence type="ECO:0000256" key="2">
    <source>
        <dbReference type="ARBA" id="ARBA00005695"/>
    </source>
</evidence>
<dbReference type="Gene3D" id="3.90.76.10">
    <property type="entry name" value="Dipeptide-binding Protein, Domain 1"/>
    <property type="match status" value="1"/>
</dbReference>
<dbReference type="Gene3D" id="3.40.190.10">
    <property type="entry name" value="Periplasmic binding protein-like II"/>
    <property type="match status" value="1"/>
</dbReference>
<dbReference type="PIRSF" id="PIRSF002741">
    <property type="entry name" value="MppA"/>
    <property type="match status" value="1"/>
</dbReference>
<evidence type="ECO:0000256" key="1">
    <source>
        <dbReference type="ARBA" id="ARBA00004193"/>
    </source>
</evidence>
<evidence type="ECO:0000256" key="4">
    <source>
        <dbReference type="ARBA" id="ARBA00022729"/>
    </source>
</evidence>
<organism evidence="7 8">
    <name type="scientific">Clostridium intestinale DSM 6191</name>
    <dbReference type="NCBI Taxonomy" id="1121320"/>
    <lineage>
        <taxon>Bacteria</taxon>
        <taxon>Bacillati</taxon>
        <taxon>Bacillota</taxon>
        <taxon>Clostridia</taxon>
        <taxon>Eubacteriales</taxon>
        <taxon>Clostridiaceae</taxon>
        <taxon>Clostridium</taxon>
    </lineage>
</organism>
<gene>
    <name evidence="7" type="ORF">SAMN02745941_02460</name>
</gene>
<keyword evidence="3" id="KW-0813">Transport</keyword>
<evidence type="ECO:0000259" key="6">
    <source>
        <dbReference type="Pfam" id="PF00496"/>
    </source>
</evidence>
<dbReference type="AlphaFoldDB" id="A0A1M5Z1J5"/>
<feature type="chain" id="PRO_5039463509" evidence="5">
    <location>
        <begin position="25"/>
        <end position="550"/>
    </location>
</feature>
<dbReference type="SUPFAM" id="SSF53850">
    <property type="entry name" value="Periplasmic binding protein-like II"/>
    <property type="match status" value="1"/>
</dbReference>
<dbReference type="Gene3D" id="3.10.105.10">
    <property type="entry name" value="Dipeptide-binding Protein, Domain 3"/>
    <property type="match status" value="1"/>
</dbReference>
<dbReference type="PROSITE" id="PS01040">
    <property type="entry name" value="SBP_BACTERIAL_5"/>
    <property type="match status" value="1"/>
</dbReference>
<protein>
    <submittedName>
        <fullName evidence="7">Oligopeptide transport system substrate-binding protein</fullName>
    </submittedName>
</protein>
<evidence type="ECO:0000256" key="3">
    <source>
        <dbReference type="ARBA" id="ARBA00022448"/>
    </source>
</evidence>
<dbReference type="PROSITE" id="PS51257">
    <property type="entry name" value="PROKAR_LIPOPROTEIN"/>
    <property type="match status" value="1"/>
</dbReference>
<dbReference type="EMBL" id="FQXU01000007">
    <property type="protein sequence ID" value="SHI18119.1"/>
    <property type="molecule type" value="Genomic_DNA"/>
</dbReference>
<dbReference type="PANTHER" id="PTHR30290:SF10">
    <property type="entry name" value="PERIPLASMIC OLIGOPEPTIDE-BINDING PROTEIN-RELATED"/>
    <property type="match status" value="1"/>
</dbReference>
<dbReference type="CDD" id="cd08504">
    <property type="entry name" value="PBP2_OppA"/>
    <property type="match status" value="1"/>
</dbReference>
<dbReference type="GO" id="GO:0030288">
    <property type="term" value="C:outer membrane-bounded periplasmic space"/>
    <property type="evidence" value="ECO:0007669"/>
    <property type="project" value="UniProtKB-ARBA"/>
</dbReference>
<dbReference type="Pfam" id="PF00496">
    <property type="entry name" value="SBP_bac_5"/>
    <property type="match status" value="1"/>
</dbReference>
<dbReference type="InterPro" id="IPR000914">
    <property type="entry name" value="SBP_5_dom"/>
</dbReference>
<dbReference type="InterPro" id="IPR023765">
    <property type="entry name" value="SBP_5_CS"/>
</dbReference>
<evidence type="ECO:0000256" key="5">
    <source>
        <dbReference type="SAM" id="SignalP"/>
    </source>
</evidence>
<dbReference type="RefSeq" id="WP_073019865.1">
    <property type="nucleotide sequence ID" value="NZ_FQXU01000007.1"/>
</dbReference>
<evidence type="ECO:0000313" key="8">
    <source>
        <dbReference type="Proteomes" id="UP000184241"/>
    </source>
</evidence>
<feature type="signal peptide" evidence="5">
    <location>
        <begin position="1"/>
        <end position="24"/>
    </location>
</feature>
<comment type="similarity">
    <text evidence="2">Belongs to the bacterial solute-binding protein 5 family.</text>
</comment>
<dbReference type="GO" id="GO:1904680">
    <property type="term" value="F:peptide transmembrane transporter activity"/>
    <property type="evidence" value="ECO:0007669"/>
    <property type="project" value="TreeGrafter"/>
</dbReference>
<dbReference type="InterPro" id="IPR039424">
    <property type="entry name" value="SBP_5"/>
</dbReference>
<accession>A0A1M5Z1J5</accession>
<dbReference type="FunFam" id="3.90.76.10:FF:000001">
    <property type="entry name" value="Oligopeptide ABC transporter substrate-binding protein"/>
    <property type="match status" value="1"/>
</dbReference>
<feature type="domain" description="Solute-binding protein family 5" evidence="6">
    <location>
        <begin position="82"/>
        <end position="471"/>
    </location>
</feature>
<dbReference type="GO" id="GO:0043190">
    <property type="term" value="C:ATP-binding cassette (ABC) transporter complex"/>
    <property type="evidence" value="ECO:0007669"/>
    <property type="project" value="InterPro"/>
</dbReference>
<dbReference type="FunFam" id="3.10.105.10:FF:000001">
    <property type="entry name" value="Oligopeptide ABC transporter, oligopeptide-binding protein"/>
    <property type="match status" value="1"/>
</dbReference>
<sequence>MKNTKLKRIFATALTVALSLSVLAGCGKKDSGSTAAAEQIVRYNLGANPKTLDPALNSAVDGAIVLVNAFEGLMKLDNNDQPVAGVAESYEMSADGLTYTFKLRKDAKWSDGSQVTAGDFEYAWKRALDPATAAEYAYQMYYLKNGESYNTNKGAKKDDVGVKATDDSTLVVTLENPTPYFLSLAAFPTYFPVKKDVVEKDADWANKPETYISNGAFKMKEFLPKDSITFVKNDNYYGKADVKLDTIKYTLVEDQNSAYASLKAGDLDMTDSVPSVEIEAGKSEGIVKTFPNLGTYFYVINVGPNAKNINADAAKALSDAKVRKALNLAINRKDLVSILKGGQEPAFSFVPTGINVAGGKDFAKTQYFKPEGDMAEAKKLLAEAGYADGKGLPTIEVLYNSGAGHEQVAQAVQDMWKTNLGINVEIKAQEWAVFQTTRKQKNYSIARHGWLGDYVDPMTFLDMWVTGSGQNDAAYSNAKYDELIGKAKTETDAAKRVEYMQDAEAQLMEDMPIIPLYYYTQTKGLKPYVKDVHISPLGFVYFQTAFVEAH</sequence>
<comment type="subcellular location">
    <subcellularLocation>
        <location evidence="1">Cell membrane</location>
        <topology evidence="1">Lipid-anchor</topology>
    </subcellularLocation>
</comment>
<dbReference type="InterPro" id="IPR030678">
    <property type="entry name" value="Peptide/Ni-bd"/>
</dbReference>
<proteinExistence type="inferred from homology"/>
<keyword evidence="4 5" id="KW-0732">Signal</keyword>
<name>A0A1M5Z1J5_9CLOT</name>
<dbReference type="GO" id="GO:0015833">
    <property type="term" value="P:peptide transport"/>
    <property type="evidence" value="ECO:0007669"/>
    <property type="project" value="TreeGrafter"/>
</dbReference>
<dbReference type="PANTHER" id="PTHR30290">
    <property type="entry name" value="PERIPLASMIC BINDING COMPONENT OF ABC TRANSPORTER"/>
    <property type="match status" value="1"/>
</dbReference>
<dbReference type="Proteomes" id="UP000184241">
    <property type="component" value="Unassembled WGS sequence"/>
</dbReference>
<evidence type="ECO:0000313" key="7">
    <source>
        <dbReference type="EMBL" id="SHI18119.1"/>
    </source>
</evidence>